<accession>A0ACD3B8N2</accession>
<evidence type="ECO:0000313" key="1">
    <source>
        <dbReference type="EMBL" id="TFK73357.1"/>
    </source>
</evidence>
<organism evidence="1 2">
    <name type="scientific">Pluteus cervinus</name>
    <dbReference type="NCBI Taxonomy" id="181527"/>
    <lineage>
        <taxon>Eukaryota</taxon>
        <taxon>Fungi</taxon>
        <taxon>Dikarya</taxon>
        <taxon>Basidiomycota</taxon>
        <taxon>Agaricomycotina</taxon>
        <taxon>Agaricomycetes</taxon>
        <taxon>Agaricomycetidae</taxon>
        <taxon>Agaricales</taxon>
        <taxon>Pluteineae</taxon>
        <taxon>Pluteaceae</taxon>
        <taxon>Pluteus</taxon>
    </lineage>
</organism>
<gene>
    <name evidence="1" type="ORF">BDN72DRAFT_893984</name>
</gene>
<keyword evidence="2" id="KW-1185">Reference proteome</keyword>
<evidence type="ECO:0000313" key="2">
    <source>
        <dbReference type="Proteomes" id="UP000308600"/>
    </source>
</evidence>
<dbReference type="EMBL" id="ML208276">
    <property type="protein sequence ID" value="TFK73357.1"/>
    <property type="molecule type" value="Genomic_DNA"/>
</dbReference>
<protein>
    <submittedName>
        <fullName evidence="1">Uncharacterized protein</fullName>
    </submittedName>
</protein>
<reference evidence="1 2" key="1">
    <citation type="journal article" date="2019" name="Nat. Ecol. Evol.">
        <title>Megaphylogeny resolves global patterns of mushroom evolution.</title>
        <authorList>
            <person name="Varga T."/>
            <person name="Krizsan K."/>
            <person name="Foldi C."/>
            <person name="Dima B."/>
            <person name="Sanchez-Garcia M."/>
            <person name="Sanchez-Ramirez S."/>
            <person name="Szollosi G.J."/>
            <person name="Szarkandi J.G."/>
            <person name="Papp V."/>
            <person name="Albert L."/>
            <person name="Andreopoulos W."/>
            <person name="Angelini C."/>
            <person name="Antonin V."/>
            <person name="Barry K.W."/>
            <person name="Bougher N.L."/>
            <person name="Buchanan P."/>
            <person name="Buyck B."/>
            <person name="Bense V."/>
            <person name="Catcheside P."/>
            <person name="Chovatia M."/>
            <person name="Cooper J."/>
            <person name="Damon W."/>
            <person name="Desjardin D."/>
            <person name="Finy P."/>
            <person name="Geml J."/>
            <person name="Haridas S."/>
            <person name="Hughes K."/>
            <person name="Justo A."/>
            <person name="Karasinski D."/>
            <person name="Kautmanova I."/>
            <person name="Kiss B."/>
            <person name="Kocsube S."/>
            <person name="Kotiranta H."/>
            <person name="LaButti K.M."/>
            <person name="Lechner B.E."/>
            <person name="Liimatainen K."/>
            <person name="Lipzen A."/>
            <person name="Lukacs Z."/>
            <person name="Mihaltcheva S."/>
            <person name="Morgado L.N."/>
            <person name="Niskanen T."/>
            <person name="Noordeloos M.E."/>
            <person name="Ohm R.A."/>
            <person name="Ortiz-Santana B."/>
            <person name="Ovrebo C."/>
            <person name="Racz N."/>
            <person name="Riley R."/>
            <person name="Savchenko A."/>
            <person name="Shiryaev A."/>
            <person name="Soop K."/>
            <person name="Spirin V."/>
            <person name="Szebenyi C."/>
            <person name="Tomsovsky M."/>
            <person name="Tulloss R.E."/>
            <person name="Uehling J."/>
            <person name="Grigoriev I.V."/>
            <person name="Vagvolgyi C."/>
            <person name="Papp T."/>
            <person name="Martin F.M."/>
            <person name="Miettinen O."/>
            <person name="Hibbett D.S."/>
            <person name="Nagy L.G."/>
        </authorList>
    </citation>
    <scope>NUCLEOTIDE SEQUENCE [LARGE SCALE GENOMIC DNA]</scope>
    <source>
        <strain evidence="1 2">NL-1719</strain>
    </source>
</reference>
<sequence length="642" mass="72965">MLQGDIEAGQTEKRGSRYKSKSEDDREPKQTSDYEHEKNSTGPYAEEPLNTNPWEKCVEIARKYDDEMCEMLKDELDNLLIFAALFSAIVAAFTIDSYKWLRPNDNNPSPVSEQVAIQVNVLFFLSLAASLGVASTGILCMQWVRQYRVWKAKPVSKTLAARRQRFEGFRSWLVPEIISFLPVLMQAALVLFGIGLIRLLWALHHAVANAFMVISVITTAFVLLTMFAPVLQWWLMHAKSFPHWMKQCPYQSPQARFCYLLSWVFAFLYAVLRGKWWEGPGDWQRFDDSWMNLAVKISKTNDSEPSYEENLIRDELIWLDQESGHDIAGIQARAEALSQIHIHSAEKILSSVGPFKLPKKFSCIDSSKTKTLGSVTLPDANDKNDVFRDALRQQYLQFNQPEFSKTVKCGLLKVWYLWAHGRKHPSLDDAYMDARIQFMSDLAQDKIILPGLPRADHLDVHLLVQDGKNNYRIPHFLECLITIVSKGNYTSNNSKEIWSNIGDLLEYSIRHDYTNYFPTLSKLFQAFTPSMLSTRDSGVVKPVGPATPGDIEIAKHMLDGLNFLFSLHADQRLNPLSEDDTKEMIGLSALVLSLDNAGRSLDGENWNGLKTVLAAWMPDSPTSDQLNGDTPSERTSVALRRD</sequence>
<name>A0ACD3B8N2_9AGAR</name>
<proteinExistence type="predicted"/>
<dbReference type="Proteomes" id="UP000308600">
    <property type="component" value="Unassembled WGS sequence"/>
</dbReference>